<dbReference type="FunFam" id="3.40.50.300:FF:000160">
    <property type="entry name" value="ATP-dependent RNA helicase DDX3X"/>
    <property type="match status" value="1"/>
</dbReference>
<dbReference type="GO" id="GO:0005524">
    <property type="term" value="F:ATP binding"/>
    <property type="evidence" value="ECO:0007669"/>
    <property type="project" value="UniProtKB-KW"/>
</dbReference>
<dbReference type="Ensembl" id="ENSMMDT00005054697.1">
    <property type="protein sequence ID" value="ENSMMDP00005053656.1"/>
    <property type="gene ID" value="ENSMMDG00005023201.1"/>
</dbReference>
<evidence type="ECO:0000256" key="1">
    <source>
        <dbReference type="ARBA" id="ARBA00012552"/>
    </source>
</evidence>
<dbReference type="GeneTree" id="ENSGT00940000154443"/>
<evidence type="ECO:0000256" key="11">
    <source>
        <dbReference type="SAM" id="MobiDB-lite"/>
    </source>
</evidence>
<feature type="compositionally biased region" description="Gly residues" evidence="11">
    <location>
        <begin position="543"/>
        <end position="563"/>
    </location>
</feature>
<keyword evidence="2 10" id="KW-0547">Nucleotide-binding</keyword>
<dbReference type="InterPro" id="IPR014001">
    <property type="entry name" value="Helicase_ATP-bd"/>
</dbReference>
<keyword evidence="6" id="KW-0694">RNA-binding</keyword>
<feature type="domain" description="Helicase C-terminal" evidence="13">
    <location>
        <begin position="351"/>
        <end position="512"/>
    </location>
</feature>
<evidence type="ECO:0000313" key="15">
    <source>
        <dbReference type="Ensembl" id="ENSMMDP00005053656.1"/>
    </source>
</evidence>
<dbReference type="Pfam" id="PF00271">
    <property type="entry name" value="Helicase_C"/>
    <property type="match status" value="1"/>
</dbReference>
<dbReference type="PANTHER" id="PTHR47958">
    <property type="entry name" value="ATP-DEPENDENT RNA HELICASE DBP3"/>
    <property type="match status" value="1"/>
</dbReference>
<comment type="catalytic activity">
    <reaction evidence="8">
        <text>ATP + H2O = ADP + phosphate + H(+)</text>
        <dbReference type="Rhea" id="RHEA:13065"/>
        <dbReference type="ChEBI" id="CHEBI:15377"/>
        <dbReference type="ChEBI" id="CHEBI:15378"/>
        <dbReference type="ChEBI" id="CHEBI:30616"/>
        <dbReference type="ChEBI" id="CHEBI:43474"/>
        <dbReference type="ChEBI" id="CHEBI:456216"/>
        <dbReference type="EC" id="3.6.4.13"/>
    </reaction>
</comment>
<evidence type="ECO:0000256" key="7">
    <source>
        <dbReference type="ARBA" id="ARBA00024358"/>
    </source>
</evidence>
<reference evidence="15" key="3">
    <citation type="submission" date="2025-09" db="UniProtKB">
        <authorList>
            <consortium name="Ensembl"/>
        </authorList>
    </citation>
    <scope>IDENTIFICATION</scope>
</reference>
<dbReference type="CDD" id="cd18051">
    <property type="entry name" value="DEADc_DDX3"/>
    <property type="match status" value="1"/>
</dbReference>
<dbReference type="PROSITE" id="PS51195">
    <property type="entry name" value="Q_MOTIF"/>
    <property type="match status" value="1"/>
</dbReference>
<dbReference type="SMART" id="SM00490">
    <property type="entry name" value="HELICc"/>
    <property type="match status" value="1"/>
</dbReference>
<dbReference type="InterPro" id="IPR011545">
    <property type="entry name" value="DEAD/DEAH_box_helicase_dom"/>
</dbReference>
<keyword evidence="16" id="KW-1185">Reference proteome</keyword>
<evidence type="ECO:0000256" key="6">
    <source>
        <dbReference type="ARBA" id="ARBA00022884"/>
    </source>
</evidence>
<evidence type="ECO:0000256" key="10">
    <source>
        <dbReference type="RuleBase" id="RU000492"/>
    </source>
</evidence>
<dbReference type="InterPro" id="IPR027417">
    <property type="entry name" value="P-loop_NTPase"/>
</dbReference>
<dbReference type="CDD" id="cd18787">
    <property type="entry name" value="SF2_C_DEAD"/>
    <property type="match status" value="1"/>
</dbReference>
<feature type="region of interest" description="Disordered" evidence="11">
    <location>
        <begin position="515"/>
        <end position="563"/>
    </location>
</feature>
<comment type="similarity">
    <text evidence="7">Belongs to the DEAD box helicase family. DDX3/DED1 subfamily.</text>
</comment>
<organism evidence="15 16">
    <name type="scientific">Myripristis murdjan</name>
    <name type="common">pinecone soldierfish</name>
    <dbReference type="NCBI Taxonomy" id="586833"/>
    <lineage>
        <taxon>Eukaryota</taxon>
        <taxon>Metazoa</taxon>
        <taxon>Chordata</taxon>
        <taxon>Craniata</taxon>
        <taxon>Vertebrata</taxon>
        <taxon>Euteleostomi</taxon>
        <taxon>Actinopterygii</taxon>
        <taxon>Neopterygii</taxon>
        <taxon>Teleostei</taxon>
        <taxon>Neoteleostei</taxon>
        <taxon>Acanthomorphata</taxon>
        <taxon>Holocentriformes</taxon>
        <taxon>Holocentridae</taxon>
        <taxon>Myripristis</taxon>
    </lineage>
</organism>
<protein>
    <recommendedName>
        <fullName evidence="1">RNA helicase</fullName>
        <ecNumber evidence="1">3.6.4.13</ecNumber>
    </recommendedName>
</protein>
<dbReference type="InterPro" id="IPR001650">
    <property type="entry name" value="Helicase_C-like"/>
</dbReference>
<proteinExistence type="inferred from homology"/>
<dbReference type="GO" id="GO:0016787">
    <property type="term" value="F:hydrolase activity"/>
    <property type="evidence" value="ECO:0007669"/>
    <property type="project" value="UniProtKB-KW"/>
</dbReference>
<evidence type="ECO:0000256" key="8">
    <source>
        <dbReference type="ARBA" id="ARBA00047984"/>
    </source>
</evidence>
<reference evidence="15" key="2">
    <citation type="submission" date="2025-08" db="UniProtKB">
        <authorList>
            <consortium name="Ensembl"/>
        </authorList>
    </citation>
    <scope>IDENTIFICATION</scope>
</reference>
<dbReference type="InterPro" id="IPR000629">
    <property type="entry name" value="RNA-helicase_DEAD-box_CS"/>
</dbReference>
<evidence type="ECO:0000256" key="2">
    <source>
        <dbReference type="ARBA" id="ARBA00022741"/>
    </source>
</evidence>
<evidence type="ECO:0000256" key="9">
    <source>
        <dbReference type="PROSITE-ProRule" id="PRU00552"/>
    </source>
</evidence>
<dbReference type="PROSITE" id="PS51192">
    <property type="entry name" value="HELICASE_ATP_BIND_1"/>
    <property type="match status" value="1"/>
</dbReference>
<reference evidence="15" key="1">
    <citation type="submission" date="2019-06" db="EMBL/GenBank/DDBJ databases">
        <authorList>
            <consortium name="Wellcome Sanger Institute Data Sharing"/>
        </authorList>
    </citation>
    <scope>NUCLEOTIDE SEQUENCE [LARGE SCALE GENOMIC DNA]</scope>
</reference>
<evidence type="ECO:0000256" key="4">
    <source>
        <dbReference type="ARBA" id="ARBA00022806"/>
    </source>
</evidence>
<dbReference type="PROSITE" id="PS51194">
    <property type="entry name" value="HELICASE_CTER"/>
    <property type="match status" value="1"/>
</dbReference>
<dbReference type="SMART" id="SM00487">
    <property type="entry name" value="DEXDc"/>
    <property type="match status" value="1"/>
</dbReference>
<feature type="domain" description="DEAD-box RNA helicase Q" evidence="14">
    <location>
        <begin position="119"/>
        <end position="147"/>
    </location>
</feature>
<evidence type="ECO:0000259" key="14">
    <source>
        <dbReference type="PROSITE" id="PS51195"/>
    </source>
</evidence>
<dbReference type="GO" id="GO:0003723">
    <property type="term" value="F:RNA binding"/>
    <property type="evidence" value="ECO:0007669"/>
    <property type="project" value="UniProtKB-KW"/>
</dbReference>
<evidence type="ECO:0000256" key="3">
    <source>
        <dbReference type="ARBA" id="ARBA00022801"/>
    </source>
</evidence>
<evidence type="ECO:0000313" key="16">
    <source>
        <dbReference type="Proteomes" id="UP000472263"/>
    </source>
</evidence>
<keyword evidence="3 10" id="KW-0378">Hydrolase</keyword>
<feature type="short sequence motif" description="Q motif" evidence="9">
    <location>
        <begin position="119"/>
        <end position="147"/>
    </location>
</feature>
<dbReference type="FunFam" id="3.40.50.300:FF:000008">
    <property type="entry name" value="ATP-dependent RNA helicase RhlB"/>
    <property type="match status" value="1"/>
</dbReference>
<dbReference type="Proteomes" id="UP000472263">
    <property type="component" value="Chromosome 21"/>
</dbReference>
<gene>
    <name evidence="15" type="primary">ddx3xa</name>
</gene>
<dbReference type="AlphaFoldDB" id="A0A668AYS7"/>
<dbReference type="EC" id="3.6.4.13" evidence="1"/>
<keyword evidence="4 10" id="KW-0347">Helicase</keyword>
<dbReference type="Gene3D" id="3.40.50.300">
    <property type="entry name" value="P-loop containing nucleotide triphosphate hydrolases"/>
    <property type="match status" value="2"/>
</dbReference>
<dbReference type="PROSITE" id="PS00039">
    <property type="entry name" value="DEAD_ATP_HELICASE"/>
    <property type="match status" value="1"/>
</dbReference>
<evidence type="ECO:0000256" key="5">
    <source>
        <dbReference type="ARBA" id="ARBA00022840"/>
    </source>
</evidence>
<dbReference type="GO" id="GO:0003724">
    <property type="term" value="F:RNA helicase activity"/>
    <property type="evidence" value="ECO:0007669"/>
    <property type="project" value="UniProtKB-EC"/>
</dbReference>
<dbReference type="InterPro" id="IPR014014">
    <property type="entry name" value="RNA_helicase_DEAD_Q_motif"/>
</dbReference>
<dbReference type="Pfam" id="PF00270">
    <property type="entry name" value="DEAD"/>
    <property type="match status" value="1"/>
</dbReference>
<name>A0A668AYS7_9TELE</name>
<evidence type="ECO:0000259" key="13">
    <source>
        <dbReference type="PROSITE" id="PS51194"/>
    </source>
</evidence>
<accession>A0A668AYS7</accession>
<keyword evidence="5 10" id="KW-0067">ATP-binding</keyword>
<sequence>MRYSQFSLVDCLLMCSSSGFGSYDNKDGGWGGPPRDAAYNSFGGRSDRGKSAFFNDRGAGCVLDYFNIETAAGWRIPEMMKIGPSPLELFSGSNTGINFEKYDDIPVEATGSNCPPHIESFHDVDMGEIIMGNITLSRYTRPTPVQKHAIPIIKSKRDLMACAQTGSGKTAAFLLPVLSQIYTDGPGDALQAENGKYGRRKQYPISLVLAPTRELALQIYDEARKFAYRSRVRPCVVYGGADIGQQIRDLERGCHLLVATPGRLVDMMERGKIGLDYCNYLVLDEADRMLDMGFEPQIRRIVEQDTMPPKGIRQTMMFSATFPKEIQILARDFLEDYIFLAVGRVGSTSENITQKVVWVEESDKRSFLLDLLNATGKDSLTLVFVETKKGADALEDFLYREGYACTSIHGDRSQRDREEALHQFRSGRCPILVATAVAARGLDISNVKHVINFDLPSDIEEYVHRIGRTGRVGNLGLATSFFNDKNSNITKDLLDILVEAKQEVPSWLESLAYEHQHKSSNRGRSKRFSGGFGARDYRQTSGGSSGFSGGRGGRNTGGHGGNRGFGGSGFGGNFYNSDGYGGNYNHSGSVDWWGN</sequence>
<evidence type="ECO:0000259" key="12">
    <source>
        <dbReference type="PROSITE" id="PS51192"/>
    </source>
</evidence>
<feature type="compositionally biased region" description="Basic residues" evidence="11">
    <location>
        <begin position="518"/>
        <end position="527"/>
    </location>
</feature>
<dbReference type="SUPFAM" id="SSF52540">
    <property type="entry name" value="P-loop containing nucleoside triphosphate hydrolases"/>
    <property type="match status" value="1"/>
</dbReference>
<feature type="domain" description="Helicase ATP-binding" evidence="12">
    <location>
        <begin position="150"/>
        <end position="340"/>
    </location>
</feature>